<dbReference type="AlphaFoldDB" id="A0A6P9A3A0"/>
<reference evidence="10" key="1">
    <citation type="submission" date="2025-08" db="UniProtKB">
        <authorList>
            <consortium name="RefSeq"/>
        </authorList>
    </citation>
    <scope>IDENTIFICATION</scope>
    <source>
        <tissue evidence="10">Total insect</tissue>
    </source>
</reference>
<dbReference type="GO" id="GO:0034715">
    <property type="term" value="C:pICln-Sm protein complex"/>
    <property type="evidence" value="ECO:0007669"/>
    <property type="project" value="InterPro"/>
</dbReference>
<sequence>MVVLSTFPPPAEGVRHQQINTEVLMNDRSLGKGTLYIAESRVSWVNSASGEGFSLEYPHICLHAISRTPVECLYMMLDTNVSPKLGDGEGNDDSKDDDENDEDEDEEEQESTVMKFLPEDTTALDAMYQAMSQCQALNPDPNDSDSDPENIFVDADGDEGIEGEGQEGHEVGGDDDDGYEYEEANNGNGHTENDAMEVDAAQFEDADSDIDN</sequence>
<dbReference type="KEGG" id="tpal:117651909"/>
<keyword evidence="6" id="KW-0539">Nucleus</keyword>
<dbReference type="InterPro" id="IPR039924">
    <property type="entry name" value="ICln/Lot5/Saf5"/>
</dbReference>
<protein>
    <recommendedName>
        <fullName evidence="4">Methylosome subunit pICln</fullName>
    </recommendedName>
</protein>
<comment type="subcellular location">
    <subcellularLocation>
        <location evidence="2">Cytoplasm</location>
    </subcellularLocation>
    <subcellularLocation>
        <location evidence="1">Nucleus</location>
    </subcellularLocation>
</comment>
<feature type="compositionally biased region" description="Acidic residues" evidence="8">
    <location>
        <begin position="155"/>
        <end position="165"/>
    </location>
</feature>
<evidence type="ECO:0000313" key="9">
    <source>
        <dbReference type="Proteomes" id="UP000515158"/>
    </source>
</evidence>
<feature type="compositionally biased region" description="Acidic residues" evidence="8">
    <location>
        <begin position="89"/>
        <end position="110"/>
    </location>
</feature>
<organism evidence="10">
    <name type="scientific">Thrips palmi</name>
    <name type="common">Melon thrips</name>
    <dbReference type="NCBI Taxonomy" id="161013"/>
    <lineage>
        <taxon>Eukaryota</taxon>
        <taxon>Metazoa</taxon>
        <taxon>Ecdysozoa</taxon>
        <taxon>Arthropoda</taxon>
        <taxon>Hexapoda</taxon>
        <taxon>Insecta</taxon>
        <taxon>Pterygota</taxon>
        <taxon>Neoptera</taxon>
        <taxon>Paraneoptera</taxon>
        <taxon>Thysanoptera</taxon>
        <taxon>Terebrantia</taxon>
        <taxon>Thripoidea</taxon>
        <taxon>Thripidae</taxon>
        <taxon>Thrips</taxon>
    </lineage>
</organism>
<name>A0A6P9A3A0_THRPL</name>
<dbReference type="GO" id="GO:0006821">
    <property type="term" value="P:chloride transport"/>
    <property type="evidence" value="ECO:0007669"/>
    <property type="project" value="InterPro"/>
</dbReference>
<evidence type="ECO:0000256" key="7">
    <source>
        <dbReference type="ARBA" id="ARBA00045890"/>
    </source>
</evidence>
<comment type="similarity">
    <text evidence="3">Belongs to the pICln (TC 1.A.47) family.</text>
</comment>
<comment type="function">
    <text evidence="7">Involved in both the assembly of spliceosomal snRNPs and the methylation of Sm proteins. Chaperone that regulates the assembly of spliceosomal U1, U2, U4 and U5 small nuclear ribonucleoproteins (snRNPs), the building blocks of the spliceosome, and thereby plays an important role in the splicing of cellular pre-mRNAs. Most spliceosomal snRNPs contain a common set of Sm proteins SNRPB, SNRPD1, SNRPD2, SNRPD3, SNRPE, SNRPF and SNRPG that assemble in a heptameric protein ring on the Sm site of the small nuclear RNA to form the core snRNP (Sm core). In the cytosol, the Sm proteins SNRPD1, SNRPD2, SNRPE, SNRPF and SNRPG are trapped in an inactive 6S pICln-Sm complex by the chaperone CLNS1A that controls the assembly of the core snRNP. Dissociation by the SMN complex of CLNS1A from the trapped Sm proteins and their transfer to an SMN-Sm complex triggers the assembly of core snRNPs and their transport to the nucleus.</text>
</comment>
<proteinExistence type="inferred from homology"/>
<evidence type="ECO:0000256" key="4">
    <source>
        <dbReference type="ARBA" id="ARBA00015653"/>
    </source>
</evidence>
<gene>
    <name evidence="10" type="primary">LOC117651909</name>
</gene>
<dbReference type="GO" id="GO:0006884">
    <property type="term" value="P:cell volume homeostasis"/>
    <property type="evidence" value="ECO:0007669"/>
    <property type="project" value="InterPro"/>
</dbReference>
<evidence type="ECO:0000256" key="1">
    <source>
        <dbReference type="ARBA" id="ARBA00004123"/>
    </source>
</evidence>
<dbReference type="GO" id="GO:0005886">
    <property type="term" value="C:plasma membrane"/>
    <property type="evidence" value="ECO:0007669"/>
    <property type="project" value="InterPro"/>
</dbReference>
<evidence type="ECO:0000256" key="6">
    <source>
        <dbReference type="ARBA" id="ARBA00023242"/>
    </source>
</evidence>
<accession>A0A6P9A3A0</accession>
<dbReference type="PANTHER" id="PTHR21399">
    <property type="entry name" value="CHLORIDE CONDUCTANCE REGULATORY PROTEIN ICLN"/>
    <property type="match status" value="1"/>
</dbReference>
<feature type="compositionally biased region" description="Acidic residues" evidence="8">
    <location>
        <begin position="173"/>
        <end position="183"/>
    </location>
</feature>
<evidence type="ECO:0000256" key="3">
    <source>
        <dbReference type="ARBA" id="ARBA00007054"/>
    </source>
</evidence>
<keyword evidence="9" id="KW-1185">Reference proteome</keyword>
<dbReference type="InParanoid" id="A0A6P9A3A0"/>
<dbReference type="Proteomes" id="UP000515158">
    <property type="component" value="Unplaced"/>
</dbReference>
<dbReference type="InterPro" id="IPR011993">
    <property type="entry name" value="PH-like_dom_sf"/>
</dbReference>
<dbReference type="InterPro" id="IPR003521">
    <property type="entry name" value="ICln"/>
</dbReference>
<evidence type="ECO:0000313" key="10">
    <source>
        <dbReference type="RefSeq" id="XP_034252358.1"/>
    </source>
</evidence>
<dbReference type="CTD" id="36997"/>
<dbReference type="Pfam" id="PF03517">
    <property type="entry name" value="Voldacs"/>
    <property type="match status" value="1"/>
</dbReference>
<evidence type="ECO:0000256" key="8">
    <source>
        <dbReference type="SAM" id="MobiDB-lite"/>
    </source>
</evidence>
<dbReference type="RefSeq" id="XP_034252358.1">
    <property type="nucleotide sequence ID" value="XM_034396467.1"/>
</dbReference>
<evidence type="ECO:0000256" key="2">
    <source>
        <dbReference type="ARBA" id="ARBA00004496"/>
    </source>
</evidence>
<dbReference type="OrthoDB" id="19714at2759"/>
<dbReference type="FunCoup" id="A0A6P9A3A0">
    <property type="interactions" value="1135"/>
</dbReference>
<dbReference type="GO" id="GO:0000387">
    <property type="term" value="P:spliceosomal snRNP assembly"/>
    <property type="evidence" value="ECO:0007669"/>
    <property type="project" value="InterPro"/>
</dbReference>
<evidence type="ECO:0000256" key="5">
    <source>
        <dbReference type="ARBA" id="ARBA00022490"/>
    </source>
</evidence>
<dbReference type="PANTHER" id="PTHR21399:SF0">
    <property type="entry name" value="METHYLOSOME SUBUNIT PICLN"/>
    <property type="match status" value="1"/>
</dbReference>
<dbReference type="GO" id="GO:0005829">
    <property type="term" value="C:cytosol"/>
    <property type="evidence" value="ECO:0007669"/>
    <property type="project" value="InterPro"/>
</dbReference>
<dbReference type="GO" id="GO:0005681">
    <property type="term" value="C:spliceosomal complex"/>
    <property type="evidence" value="ECO:0007669"/>
    <property type="project" value="TreeGrafter"/>
</dbReference>
<dbReference type="GeneID" id="117651909"/>
<dbReference type="GO" id="GO:0034709">
    <property type="term" value="C:methylosome"/>
    <property type="evidence" value="ECO:0007669"/>
    <property type="project" value="InterPro"/>
</dbReference>
<dbReference type="GO" id="GO:0045292">
    <property type="term" value="P:mRNA cis splicing, via spliceosome"/>
    <property type="evidence" value="ECO:0007669"/>
    <property type="project" value="TreeGrafter"/>
</dbReference>
<keyword evidence="5" id="KW-0963">Cytoplasm</keyword>
<feature type="region of interest" description="Disordered" evidence="8">
    <location>
        <begin position="135"/>
        <end position="196"/>
    </location>
</feature>
<dbReference type="Gene3D" id="2.30.29.30">
    <property type="entry name" value="Pleckstrin-homology domain (PH domain)/Phosphotyrosine-binding domain (PTB)"/>
    <property type="match status" value="1"/>
</dbReference>
<dbReference type="PRINTS" id="PR01348">
    <property type="entry name" value="ICLNCHANNEL"/>
</dbReference>
<feature type="region of interest" description="Disordered" evidence="8">
    <location>
        <begin position="81"/>
        <end position="116"/>
    </location>
</feature>